<dbReference type="RefSeq" id="WP_258182333.1">
    <property type="nucleotide sequence ID" value="NZ_CAACYI010000001.1"/>
</dbReference>
<accession>A0A8H2M984</accession>
<keyword evidence="4 7" id="KW-0812">Transmembrane</keyword>
<reference evidence="9 10" key="1">
    <citation type="submission" date="2019-02" db="EMBL/GenBank/DDBJ databases">
        <authorList>
            <consortium name="Pathogen Informatics"/>
        </authorList>
    </citation>
    <scope>NUCLEOTIDE SEQUENCE [LARGE SCALE GENOMIC DNA]</scope>
    <source>
        <strain evidence="9 10">3012STDY7089603</strain>
    </source>
</reference>
<evidence type="ECO:0000256" key="1">
    <source>
        <dbReference type="ARBA" id="ARBA00004651"/>
    </source>
</evidence>
<dbReference type="CDD" id="cd06261">
    <property type="entry name" value="TM_PBP2"/>
    <property type="match status" value="1"/>
</dbReference>
<dbReference type="Pfam" id="PF00528">
    <property type="entry name" value="BPD_transp_1"/>
    <property type="match status" value="1"/>
</dbReference>
<evidence type="ECO:0000256" key="3">
    <source>
        <dbReference type="ARBA" id="ARBA00022475"/>
    </source>
</evidence>
<feature type="transmembrane region" description="Helical" evidence="7">
    <location>
        <begin position="187"/>
        <end position="208"/>
    </location>
</feature>
<sequence length="256" mass="28674">MKRQKNTARVIPFLVLLALVSLWSLVSYYELVPSFMLPSPRAVLGAFWTDRLLLLNHLKVTMLEALLGLSIGILLGFICALAMDRFRLVKEALYPLLVLTQTVPTVAIAPLLVLWLGYGLLPKITLVVIVTFFPIAMNLYQGFQGADKDSLLLLQAMGANRLDLFRYVKWPMALTSFFSGLKISTSYALVGAVIAEWLGGYAGLGVYMTKVKKSYSFDKMFAVIVFISIISYLCLLLVQVLEKKSMPWKKGEKHEL</sequence>
<dbReference type="GO" id="GO:0005886">
    <property type="term" value="C:plasma membrane"/>
    <property type="evidence" value="ECO:0007669"/>
    <property type="project" value="UniProtKB-SubCell"/>
</dbReference>
<dbReference type="Proteomes" id="UP000377798">
    <property type="component" value="Unassembled WGS sequence"/>
</dbReference>
<feature type="transmembrane region" description="Helical" evidence="7">
    <location>
        <begin position="60"/>
        <end position="81"/>
    </location>
</feature>
<evidence type="ECO:0000259" key="8">
    <source>
        <dbReference type="PROSITE" id="PS50928"/>
    </source>
</evidence>
<feature type="transmembrane region" description="Helical" evidence="7">
    <location>
        <begin position="7"/>
        <end position="29"/>
    </location>
</feature>
<protein>
    <submittedName>
        <fullName evidence="9">Aliphatic sulfonates transport permease protein ssuC</fullName>
    </submittedName>
</protein>
<comment type="subcellular location">
    <subcellularLocation>
        <location evidence="1 7">Cell membrane</location>
        <topology evidence="1 7">Multi-pass membrane protein</topology>
    </subcellularLocation>
</comment>
<feature type="domain" description="ABC transmembrane type-1" evidence="8">
    <location>
        <begin position="54"/>
        <end position="242"/>
    </location>
</feature>
<keyword evidence="6 7" id="KW-0472">Membrane</keyword>
<name>A0A8H2M984_9FIRM</name>
<evidence type="ECO:0000256" key="5">
    <source>
        <dbReference type="ARBA" id="ARBA00022989"/>
    </source>
</evidence>
<feature type="transmembrane region" description="Helical" evidence="7">
    <location>
        <begin position="220"/>
        <end position="241"/>
    </location>
</feature>
<dbReference type="GO" id="GO:0055085">
    <property type="term" value="P:transmembrane transport"/>
    <property type="evidence" value="ECO:0007669"/>
    <property type="project" value="InterPro"/>
</dbReference>
<evidence type="ECO:0000256" key="6">
    <source>
        <dbReference type="ARBA" id="ARBA00023136"/>
    </source>
</evidence>
<dbReference type="EMBL" id="CAACYI010000001">
    <property type="protein sequence ID" value="VFB17031.1"/>
    <property type="molecule type" value="Genomic_DNA"/>
</dbReference>
<keyword evidence="5 7" id="KW-1133">Transmembrane helix</keyword>
<dbReference type="PANTHER" id="PTHR30151">
    <property type="entry name" value="ALKANE SULFONATE ABC TRANSPORTER-RELATED, MEMBRANE SUBUNIT"/>
    <property type="match status" value="1"/>
</dbReference>
<keyword evidence="10" id="KW-1185">Reference proteome</keyword>
<keyword evidence="2 7" id="KW-0813">Transport</keyword>
<evidence type="ECO:0000256" key="2">
    <source>
        <dbReference type="ARBA" id="ARBA00022448"/>
    </source>
</evidence>
<keyword evidence="3" id="KW-1003">Cell membrane</keyword>
<gene>
    <name evidence="9" type="primary">ssuC</name>
    <name evidence="9" type="ORF">NCTC13150_01611</name>
</gene>
<comment type="similarity">
    <text evidence="7">Belongs to the binding-protein-dependent transport system permease family.</text>
</comment>
<organism evidence="9 10">
    <name type="scientific">Urinicoccus massiliensis</name>
    <dbReference type="NCBI Taxonomy" id="1723382"/>
    <lineage>
        <taxon>Bacteria</taxon>
        <taxon>Bacillati</taxon>
        <taxon>Bacillota</taxon>
        <taxon>Tissierellia</taxon>
        <taxon>Tissierellales</taxon>
        <taxon>Peptoniphilaceae</taxon>
        <taxon>Urinicoccus</taxon>
    </lineage>
</organism>
<dbReference type="AlphaFoldDB" id="A0A8H2M984"/>
<evidence type="ECO:0000256" key="7">
    <source>
        <dbReference type="RuleBase" id="RU363032"/>
    </source>
</evidence>
<evidence type="ECO:0000313" key="10">
    <source>
        <dbReference type="Proteomes" id="UP000377798"/>
    </source>
</evidence>
<dbReference type="Gene3D" id="1.10.3720.10">
    <property type="entry name" value="MetI-like"/>
    <property type="match status" value="1"/>
</dbReference>
<dbReference type="InterPro" id="IPR000515">
    <property type="entry name" value="MetI-like"/>
</dbReference>
<comment type="caution">
    <text evidence="9">The sequence shown here is derived from an EMBL/GenBank/DDBJ whole genome shotgun (WGS) entry which is preliminary data.</text>
</comment>
<dbReference type="SUPFAM" id="SSF161098">
    <property type="entry name" value="MetI-like"/>
    <property type="match status" value="1"/>
</dbReference>
<dbReference type="PROSITE" id="PS50928">
    <property type="entry name" value="ABC_TM1"/>
    <property type="match status" value="1"/>
</dbReference>
<evidence type="ECO:0000313" key="9">
    <source>
        <dbReference type="EMBL" id="VFB17031.1"/>
    </source>
</evidence>
<dbReference type="PANTHER" id="PTHR30151:SF20">
    <property type="entry name" value="ABC TRANSPORTER PERMEASE PROTEIN HI_0355-RELATED"/>
    <property type="match status" value="1"/>
</dbReference>
<proteinExistence type="inferred from homology"/>
<evidence type="ECO:0000256" key="4">
    <source>
        <dbReference type="ARBA" id="ARBA00022692"/>
    </source>
</evidence>
<dbReference type="InterPro" id="IPR035906">
    <property type="entry name" value="MetI-like_sf"/>
</dbReference>